<dbReference type="RefSeq" id="WP_157934489.1">
    <property type="nucleotide sequence ID" value="NZ_CP016617.1"/>
</dbReference>
<organism evidence="2">
    <name type="scientific">Microvirga ossetica</name>
    <dbReference type="NCBI Taxonomy" id="1882682"/>
    <lineage>
        <taxon>Bacteria</taxon>
        <taxon>Pseudomonadati</taxon>
        <taxon>Pseudomonadota</taxon>
        <taxon>Alphaproteobacteria</taxon>
        <taxon>Hyphomicrobiales</taxon>
        <taxon>Methylobacteriaceae</taxon>
        <taxon>Microvirga</taxon>
    </lineage>
</organism>
<evidence type="ECO:0000256" key="1">
    <source>
        <dbReference type="SAM" id="Phobius"/>
    </source>
</evidence>
<dbReference type="EMBL" id="CP016617">
    <property type="protein sequence ID" value="ANY83154.1"/>
    <property type="molecule type" value="Genomic_DNA"/>
</dbReference>
<name>A0A1B2ET50_9HYPH</name>
<gene>
    <name evidence="2" type="ORF">BB934_33770</name>
</gene>
<evidence type="ECO:0000313" key="2">
    <source>
        <dbReference type="EMBL" id="ANY83154.1"/>
    </source>
</evidence>
<proteinExistence type="predicted"/>
<reference evidence="2" key="1">
    <citation type="submission" date="2016-07" db="EMBL/GenBank/DDBJ databases">
        <title>Microvirga ossetica sp. nov. a new species of rhizobia isolated from root nodules of the legume species Vicia alpestris Steven originated from North Ossetia region in the Caucasus.</title>
        <authorList>
            <person name="Safronova V.I."/>
            <person name="Kuznetsova I.G."/>
            <person name="Sazanova A.L."/>
            <person name="Belimov A."/>
            <person name="Andronov E."/>
            <person name="Osledkin Y.S."/>
            <person name="Onishchuk O.P."/>
            <person name="Kurchak O.N."/>
            <person name="Shaposhnikov A.I."/>
            <person name="Willems A."/>
            <person name="Tikhonovich I.A."/>
        </authorList>
    </citation>
    <scope>NUCLEOTIDE SEQUENCE [LARGE SCALE GENOMIC DNA]</scope>
    <source>
        <strain evidence="2">V5/3M</strain>
        <plasmid evidence="2">unnamed1</plasmid>
    </source>
</reference>
<keyword evidence="1" id="KW-1133">Transmembrane helix</keyword>
<feature type="transmembrane region" description="Helical" evidence="1">
    <location>
        <begin position="61"/>
        <end position="85"/>
    </location>
</feature>
<protein>
    <submittedName>
        <fullName evidence="2">Uncharacterized protein</fullName>
    </submittedName>
</protein>
<dbReference type="KEGG" id="moc:BB934_33770"/>
<keyword evidence="1" id="KW-0472">Membrane</keyword>
<keyword evidence="1" id="KW-0812">Transmembrane</keyword>
<keyword evidence="2" id="KW-0614">Plasmid</keyword>
<feature type="transmembrane region" description="Helical" evidence="1">
    <location>
        <begin position="20"/>
        <end position="41"/>
    </location>
</feature>
<accession>A0A1B2ET50</accession>
<geneLocation type="plasmid" evidence="2">
    <name>unnamed1</name>
</geneLocation>
<dbReference type="AlphaFoldDB" id="A0A1B2ET50"/>
<sequence length="93" mass="10146">MMQSMGHKSKAKHRWDTPSLILLGGLVGLFAAIMHNFYAAFRDAIPEGNPFVDAIPEGNPFVHVVSGVVIYVLAGALVLGVISAIRNWLMQDR</sequence>